<reference evidence="1" key="1">
    <citation type="submission" date="2009-11" db="EMBL/GenBank/DDBJ databases">
        <authorList>
            <person name="Weinstock G."/>
            <person name="Sodergren E."/>
            <person name="Clifton S."/>
            <person name="Fulton L."/>
            <person name="Fulton B."/>
            <person name="Courtney L."/>
            <person name="Fronick C."/>
            <person name="Harrison M."/>
            <person name="Strong C."/>
            <person name="Farmer C."/>
            <person name="Delahaunty K."/>
            <person name="Markovic C."/>
            <person name="Hall O."/>
            <person name="Minx P."/>
            <person name="Tomlinson C."/>
            <person name="Mitreva M."/>
            <person name="Nelson J."/>
            <person name="Hou S."/>
            <person name="Wollam A."/>
            <person name="Pepin K.H."/>
            <person name="Johnson M."/>
            <person name="Bhonagiri V."/>
            <person name="Nash W.E."/>
            <person name="Warren W."/>
            <person name="Chinwalla A."/>
            <person name="Mardis E.R."/>
            <person name="Wilson R.K."/>
        </authorList>
    </citation>
    <scope>NUCLEOTIDE SEQUENCE [LARGE SCALE GENOMIC DNA]</scope>
    <source>
        <strain evidence="1">DSM 18205</strain>
    </source>
</reference>
<keyword evidence="2" id="KW-1185">Reference proteome</keyword>
<protein>
    <submittedName>
        <fullName evidence="1">Uncharacterized protein</fullName>
    </submittedName>
</protein>
<dbReference type="EMBL" id="ACBX02000005">
    <property type="protein sequence ID" value="EFB36590.1"/>
    <property type="molecule type" value="Genomic_DNA"/>
</dbReference>
<proteinExistence type="predicted"/>
<comment type="caution">
    <text evidence="1">The sequence shown here is derived from an EMBL/GenBank/DDBJ whole genome shotgun (WGS) entry which is preliminary data.</text>
</comment>
<dbReference type="PaxDb" id="537011-PREVCOP_03968"/>
<dbReference type="Proteomes" id="UP000004477">
    <property type="component" value="Unassembled WGS sequence"/>
</dbReference>
<evidence type="ECO:0000313" key="1">
    <source>
        <dbReference type="EMBL" id="EFB36590.1"/>
    </source>
</evidence>
<evidence type="ECO:0000313" key="2">
    <source>
        <dbReference type="Proteomes" id="UP000004477"/>
    </source>
</evidence>
<sequence length="57" mass="6599">MSKKMMIFYSFPFNFLWKSLMTLMTMTLMTGFLCFLYPMQLVTPSVVAIAVSMLMAI</sequence>
<dbReference type="HOGENOM" id="CLU_2992854_0_0_10"/>
<organism evidence="1 2">
    <name type="scientific">Segatella copri DSM 18205</name>
    <dbReference type="NCBI Taxonomy" id="537011"/>
    <lineage>
        <taxon>Bacteria</taxon>
        <taxon>Pseudomonadati</taxon>
        <taxon>Bacteroidota</taxon>
        <taxon>Bacteroidia</taxon>
        <taxon>Bacteroidales</taxon>
        <taxon>Prevotellaceae</taxon>
        <taxon>Segatella</taxon>
    </lineage>
</organism>
<gene>
    <name evidence="1" type="ORF">PREVCOP_03968</name>
</gene>
<dbReference type="AlphaFoldDB" id="D1PA07"/>
<accession>D1PA07</accession>
<name>D1PA07_9BACT</name>